<dbReference type="PANTHER" id="PTHR46638">
    <property type="entry name" value="CORRINOID ADENOSYLTRANSFERASE"/>
    <property type="match status" value="1"/>
</dbReference>
<name>A0A0U9HQF7_9BACT</name>
<dbReference type="Pfam" id="PF02572">
    <property type="entry name" value="CobA_CobO_BtuR"/>
    <property type="match status" value="1"/>
</dbReference>
<dbReference type="InterPro" id="IPR003724">
    <property type="entry name" value="CblAdoTrfase_CobA"/>
</dbReference>
<dbReference type="STRING" id="86166.TAGGR_2153"/>
<evidence type="ECO:0000256" key="5">
    <source>
        <dbReference type="ARBA" id="ARBA00031529"/>
    </source>
</evidence>
<comment type="caution">
    <text evidence="10">The sequence shown here is derived from an EMBL/GenBank/DDBJ whole genome shotgun (WGS) entry which is preliminary data.</text>
</comment>
<dbReference type="InterPro" id="IPR027417">
    <property type="entry name" value="P-loop_NTPase"/>
</dbReference>
<dbReference type="RefSeq" id="WP_059176711.1">
    <property type="nucleotide sequence ID" value="NZ_BCNO01000002.1"/>
</dbReference>
<evidence type="ECO:0000256" key="3">
    <source>
        <dbReference type="ARBA" id="ARBA00012454"/>
    </source>
</evidence>
<dbReference type="PANTHER" id="PTHR46638:SF1">
    <property type="entry name" value="CORRINOID ADENOSYLTRANSFERASE"/>
    <property type="match status" value="1"/>
</dbReference>
<evidence type="ECO:0000256" key="6">
    <source>
        <dbReference type="ARBA" id="ARBA00033334"/>
    </source>
</evidence>
<evidence type="ECO:0000256" key="2">
    <source>
        <dbReference type="ARBA" id="ARBA00007487"/>
    </source>
</evidence>
<evidence type="ECO:0000256" key="7">
    <source>
        <dbReference type="ARBA" id="ARBA00033354"/>
    </source>
</evidence>
<dbReference type="EMBL" id="BCNO01000002">
    <property type="protein sequence ID" value="GAQ95264.1"/>
    <property type="molecule type" value="Genomic_DNA"/>
</dbReference>
<proteinExistence type="inferred from homology"/>
<evidence type="ECO:0000256" key="8">
    <source>
        <dbReference type="ARBA" id="ARBA00048555"/>
    </source>
</evidence>
<comment type="pathway">
    <text evidence="1">Cofactor biosynthesis; adenosylcobalamin biosynthesis; adenosylcobalamin from cob(II)yrinate a,c-diamide: step 2/7.</text>
</comment>
<evidence type="ECO:0000256" key="4">
    <source>
        <dbReference type="ARBA" id="ARBA00024929"/>
    </source>
</evidence>
<reference evidence="11" key="1">
    <citation type="submission" date="2016-01" db="EMBL/GenBank/DDBJ databases">
        <title>Draft genome sequence of Thermodesulfovibrio aggregans strain TGE-P1.</title>
        <authorList>
            <person name="Sekiguchi Y."/>
            <person name="Ohashi A."/>
            <person name="Matsuura N."/>
            <person name="Tourlousse M.D."/>
        </authorList>
    </citation>
    <scope>NUCLEOTIDE SEQUENCE [LARGE SCALE GENOMIC DNA]</scope>
    <source>
        <strain evidence="11">TGE-P1</strain>
    </source>
</reference>
<evidence type="ECO:0000256" key="1">
    <source>
        <dbReference type="ARBA" id="ARBA00005121"/>
    </source>
</evidence>
<evidence type="ECO:0000313" key="10">
    <source>
        <dbReference type="EMBL" id="GAQ95264.1"/>
    </source>
</evidence>
<evidence type="ECO:0000256" key="9">
    <source>
        <dbReference type="ARBA" id="ARBA00048692"/>
    </source>
</evidence>
<comment type="function">
    <text evidence="4">Required for both de novo synthesis of the corrin ring for the assimilation of exogenous corrinoids. Participates in the adenosylation of a variety of incomplete and complete corrinoids.</text>
</comment>
<dbReference type="GO" id="GO:0008817">
    <property type="term" value="F:corrinoid adenosyltransferase activity"/>
    <property type="evidence" value="ECO:0007669"/>
    <property type="project" value="UniProtKB-EC"/>
</dbReference>
<dbReference type="GO" id="GO:0005524">
    <property type="term" value="F:ATP binding"/>
    <property type="evidence" value="ECO:0007669"/>
    <property type="project" value="InterPro"/>
</dbReference>
<dbReference type="AlphaFoldDB" id="A0A0U9HQF7"/>
<dbReference type="Proteomes" id="UP000054976">
    <property type="component" value="Unassembled WGS sequence"/>
</dbReference>
<dbReference type="EC" id="2.5.1.17" evidence="3"/>
<comment type="catalytic activity">
    <reaction evidence="9">
        <text>2 cob(II)alamin + reduced [electron-transfer flavoprotein] + 2 ATP = 2 adenosylcob(III)alamin + 2 triphosphate + oxidized [electron-transfer flavoprotein] + 3 H(+)</text>
        <dbReference type="Rhea" id="RHEA:28671"/>
        <dbReference type="Rhea" id="RHEA-COMP:10685"/>
        <dbReference type="Rhea" id="RHEA-COMP:10686"/>
        <dbReference type="ChEBI" id="CHEBI:15378"/>
        <dbReference type="ChEBI" id="CHEBI:16304"/>
        <dbReference type="ChEBI" id="CHEBI:18036"/>
        <dbReference type="ChEBI" id="CHEBI:18408"/>
        <dbReference type="ChEBI" id="CHEBI:30616"/>
        <dbReference type="ChEBI" id="CHEBI:57692"/>
        <dbReference type="ChEBI" id="CHEBI:58307"/>
        <dbReference type="EC" id="2.5.1.17"/>
    </reaction>
</comment>
<dbReference type="PIRSF" id="PIRSF015617">
    <property type="entry name" value="Adensltrnsf_CobA"/>
    <property type="match status" value="1"/>
</dbReference>
<evidence type="ECO:0000313" key="11">
    <source>
        <dbReference type="Proteomes" id="UP000054976"/>
    </source>
</evidence>
<sequence>MIHVYTGDGKGKTTAAVGTAVRAIGNGLKVLFVQFIKGAHTGELEIFQKFPDLIRIYRCSTGFIYGKPEPSQLEVAMDCIKEIENLIKNEHYDLIVFDELIIALNLGLISKEQTQNLIDLASDSELIITGRNAPDWLIEKADLVTEMKKIKHYFDRGINARRGIEY</sequence>
<comment type="catalytic activity">
    <reaction evidence="8">
        <text>2 cob(II)yrinate a,c diamide + reduced [electron-transfer flavoprotein] + 2 ATP = 2 adenosylcob(III)yrinate a,c-diamide + 2 triphosphate + oxidized [electron-transfer flavoprotein] + 3 H(+)</text>
        <dbReference type="Rhea" id="RHEA:11528"/>
        <dbReference type="Rhea" id="RHEA-COMP:10685"/>
        <dbReference type="Rhea" id="RHEA-COMP:10686"/>
        <dbReference type="ChEBI" id="CHEBI:15378"/>
        <dbReference type="ChEBI" id="CHEBI:18036"/>
        <dbReference type="ChEBI" id="CHEBI:30616"/>
        <dbReference type="ChEBI" id="CHEBI:57692"/>
        <dbReference type="ChEBI" id="CHEBI:58307"/>
        <dbReference type="ChEBI" id="CHEBI:58503"/>
        <dbReference type="ChEBI" id="CHEBI:58537"/>
        <dbReference type="EC" id="2.5.1.17"/>
    </reaction>
</comment>
<organism evidence="10 11">
    <name type="scientific">Thermodesulfovibrio aggregans</name>
    <dbReference type="NCBI Taxonomy" id="86166"/>
    <lineage>
        <taxon>Bacteria</taxon>
        <taxon>Pseudomonadati</taxon>
        <taxon>Nitrospirota</taxon>
        <taxon>Thermodesulfovibrionia</taxon>
        <taxon>Thermodesulfovibrionales</taxon>
        <taxon>Thermodesulfovibrionaceae</taxon>
        <taxon>Thermodesulfovibrio</taxon>
    </lineage>
</organism>
<gene>
    <name evidence="10" type="ORF">TAGGR_2153</name>
</gene>
<accession>A0A0U9HQF7</accession>
<keyword evidence="11" id="KW-1185">Reference proteome</keyword>
<dbReference type="GO" id="GO:0009236">
    <property type="term" value="P:cobalamin biosynthetic process"/>
    <property type="evidence" value="ECO:0007669"/>
    <property type="project" value="InterPro"/>
</dbReference>
<protein>
    <recommendedName>
        <fullName evidence="3">corrinoid adenosyltransferase</fullName>
        <ecNumber evidence="3">2.5.1.17</ecNumber>
    </recommendedName>
    <alternativeName>
        <fullName evidence="5">Cob(II)alamin adenosyltransferase</fullName>
    </alternativeName>
    <alternativeName>
        <fullName evidence="7">Cob(II)yrinic acid a,c-diamide adenosyltransferase</fullName>
    </alternativeName>
    <alternativeName>
        <fullName evidence="6">Cobinamide/cobalamin adenosyltransferase</fullName>
    </alternativeName>
</protein>
<dbReference type="OrthoDB" id="9810309at2"/>
<dbReference type="Gene3D" id="3.40.50.300">
    <property type="entry name" value="P-loop containing nucleotide triphosphate hydrolases"/>
    <property type="match status" value="1"/>
</dbReference>
<dbReference type="CDD" id="cd00561">
    <property type="entry name" value="CobA_ACA"/>
    <property type="match status" value="1"/>
</dbReference>
<keyword evidence="10" id="KW-0808">Transferase</keyword>
<comment type="similarity">
    <text evidence="2">Belongs to the Cob(I)alamin adenosyltransferase family.</text>
</comment>
<dbReference type="SUPFAM" id="SSF52540">
    <property type="entry name" value="P-loop containing nucleoside triphosphate hydrolases"/>
    <property type="match status" value="1"/>
</dbReference>